<dbReference type="NCBIfam" id="TIGR01537">
    <property type="entry name" value="portal_HK97"/>
    <property type="match status" value="1"/>
</dbReference>
<dbReference type="Proteomes" id="UP000183812">
    <property type="component" value="Unassembled WGS sequence"/>
</dbReference>
<evidence type="ECO:0000313" key="2">
    <source>
        <dbReference type="EMBL" id="SDG10138.1"/>
    </source>
</evidence>
<name>A0A1G7RH86_RHOCA</name>
<accession>A0A1G7RH86</accession>
<dbReference type="InterPro" id="IPR006427">
    <property type="entry name" value="Portal_HK97"/>
</dbReference>
<evidence type="ECO:0000256" key="1">
    <source>
        <dbReference type="SAM" id="MobiDB-lite"/>
    </source>
</evidence>
<sequence>MNLRGLLGLGARATLPAMPPAAARIEPALSGMATAGAAALPVSQDAGWREFGITGASRVRSLPRVTPDLAQKHATVVAACTVIAGDLAKLPLGVFQRAGSGREIRLRDHPLDHLLNAEAAPGVPAHVMRFAIGYAFTLRGRGFAFAPRDGAGEVTLIEAIRPDHCTVLRAGRERYYAFEDGAQMHRRVSGRVMAHLRYMAEDGWTGRSPIEVAAETLGIALARQEAAARLAGGKGFKAVAKLEDFGADDETWQRARARLKAAMAEDADEGVLIIGQSDDIKSLGLSAADLELLASQKFDREQIAALYRVPPAKLQMLEYGVKANGEQQALDYKAECLTHWGRFLESGLGQGLLSAAERRAGLFLRHQYDALLMATTKERYEAITKAVGGPILTPNEGRAIEGKDPIAGGDVLYPPPNMTRKDEAAMGKED</sequence>
<dbReference type="EMBL" id="FNAY01000030">
    <property type="protein sequence ID" value="SDG10138.1"/>
    <property type="molecule type" value="Genomic_DNA"/>
</dbReference>
<dbReference type="RefSeq" id="WP_081348961.1">
    <property type="nucleotide sequence ID" value="NZ_CP119563.1"/>
</dbReference>
<gene>
    <name evidence="2" type="ORF">SAMN04244550_03415</name>
</gene>
<dbReference type="InterPro" id="IPR006944">
    <property type="entry name" value="Phage/GTA_portal"/>
</dbReference>
<feature type="compositionally biased region" description="Basic and acidic residues" evidence="1">
    <location>
        <begin position="419"/>
        <end position="430"/>
    </location>
</feature>
<dbReference type="Pfam" id="PF04860">
    <property type="entry name" value="Phage_portal"/>
    <property type="match status" value="1"/>
</dbReference>
<dbReference type="OrthoDB" id="7592047at2"/>
<protein>
    <submittedName>
        <fullName evidence="2">Phage portal protein, HK97 family</fullName>
    </submittedName>
</protein>
<reference evidence="2 3" key="1">
    <citation type="submission" date="2016-10" db="EMBL/GenBank/DDBJ databases">
        <authorList>
            <person name="de Groot N.N."/>
        </authorList>
    </citation>
    <scope>NUCLEOTIDE SEQUENCE [LARGE SCALE GENOMIC DNA]</scope>
    <source>
        <strain evidence="3">DSM 938 / 37b4</strain>
    </source>
</reference>
<organism evidence="2 3">
    <name type="scientific">Rhodobacter capsulatus</name>
    <name type="common">Rhodopseudomonas capsulata</name>
    <dbReference type="NCBI Taxonomy" id="1061"/>
    <lineage>
        <taxon>Bacteria</taxon>
        <taxon>Pseudomonadati</taxon>
        <taxon>Pseudomonadota</taxon>
        <taxon>Alphaproteobacteria</taxon>
        <taxon>Rhodobacterales</taxon>
        <taxon>Rhodobacter group</taxon>
        <taxon>Rhodobacter</taxon>
    </lineage>
</organism>
<evidence type="ECO:0000313" key="3">
    <source>
        <dbReference type="Proteomes" id="UP000183812"/>
    </source>
</evidence>
<dbReference type="AlphaFoldDB" id="A0A1G7RH86"/>
<proteinExistence type="predicted"/>
<feature type="region of interest" description="Disordered" evidence="1">
    <location>
        <begin position="400"/>
        <end position="430"/>
    </location>
</feature>